<reference evidence="1" key="1">
    <citation type="journal article" date="2018" name="Antonie Van Leeuwenhoek">
        <title>Proteinivorax hydrogeniformans sp. nov., an anaerobic, haloalkaliphilic bacterium fermenting proteinaceous compounds with high hydrogen production.</title>
        <authorList>
            <person name="Boltyanskaya Y."/>
            <person name="Detkova E."/>
            <person name="Pimenov N."/>
            <person name="Kevbrin V."/>
        </authorList>
    </citation>
    <scope>NUCLEOTIDE SEQUENCE</scope>
    <source>
        <strain evidence="1">Z-710</strain>
    </source>
</reference>
<evidence type="ECO:0008006" key="2">
    <source>
        <dbReference type="Google" id="ProtNLM"/>
    </source>
</evidence>
<evidence type="ECO:0000313" key="1">
    <source>
        <dbReference type="EMBL" id="XCI27822.1"/>
    </source>
</evidence>
<organism evidence="1">
    <name type="scientific">Proteinivorax hydrogeniformans</name>
    <dbReference type="NCBI Taxonomy" id="1826727"/>
    <lineage>
        <taxon>Bacteria</taxon>
        <taxon>Bacillati</taxon>
        <taxon>Bacillota</taxon>
        <taxon>Clostridia</taxon>
        <taxon>Eubacteriales</taxon>
        <taxon>Proteinivoracaceae</taxon>
        <taxon>Proteinivorax</taxon>
    </lineage>
</organism>
<accession>A0AAU8HRK0</accession>
<dbReference type="AlphaFoldDB" id="A0AAU8HRK0"/>
<dbReference type="PROSITE" id="PS51257">
    <property type="entry name" value="PROKAR_LIPOPROTEIN"/>
    <property type="match status" value="1"/>
</dbReference>
<dbReference type="EMBL" id="CP159485">
    <property type="protein sequence ID" value="XCI27822.1"/>
    <property type="molecule type" value="Genomic_DNA"/>
</dbReference>
<gene>
    <name evidence="1" type="ORF">PRVXH_001746</name>
</gene>
<sequence>MKKSIIFLLVAVLLISVGCSEEKSKAPEPADPDEFAKQVVGQDEDNLIDKSSLEVISRVHSLLNNAVGWENSPSDKQVEQISEMIPEIEKIIEKTNYKPLKEDLERFLKLVDAARPNERDDWIMPHRIVHDIDHFLLGRSTKENTEYWGESEAVKTWMEMN</sequence>
<reference evidence="1" key="2">
    <citation type="submission" date="2024-06" db="EMBL/GenBank/DDBJ databases">
        <authorList>
            <person name="Petrova K.O."/>
            <person name="Toshchakov S.V."/>
            <person name="Boltjanskaja Y.V."/>
            <person name="Kevbrin V.V."/>
        </authorList>
    </citation>
    <scope>NUCLEOTIDE SEQUENCE</scope>
    <source>
        <strain evidence="1">Z-710</strain>
    </source>
</reference>
<protein>
    <recommendedName>
        <fullName evidence="2">Lipoprotein</fullName>
    </recommendedName>
</protein>
<proteinExistence type="predicted"/>
<dbReference type="RefSeq" id="WP_353892399.1">
    <property type="nucleotide sequence ID" value="NZ_CP159485.1"/>
</dbReference>
<name>A0AAU8HRK0_9FIRM</name>